<dbReference type="SMART" id="SM00387">
    <property type="entry name" value="HATPase_c"/>
    <property type="match status" value="1"/>
</dbReference>
<dbReference type="InterPro" id="IPR036890">
    <property type="entry name" value="HATPase_C_sf"/>
</dbReference>
<keyword evidence="6 13" id="KW-0418">Kinase</keyword>
<keyword evidence="7" id="KW-0902">Two-component regulatory system</keyword>
<evidence type="ECO:0000256" key="6">
    <source>
        <dbReference type="ARBA" id="ARBA00022777"/>
    </source>
</evidence>
<evidence type="ECO:0000256" key="9">
    <source>
        <dbReference type="SAM" id="Phobius"/>
    </source>
</evidence>
<dbReference type="InterPro" id="IPR003594">
    <property type="entry name" value="HATPase_dom"/>
</dbReference>
<feature type="transmembrane region" description="Helical" evidence="9">
    <location>
        <begin position="314"/>
        <end position="334"/>
    </location>
</feature>
<dbReference type="CDD" id="cd00082">
    <property type="entry name" value="HisKA"/>
    <property type="match status" value="1"/>
</dbReference>
<dbReference type="Gene3D" id="3.30.450.20">
    <property type="entry name" value="PAS domain"/>
    <property type="match status" value="2"/>
</dbReference>
<dbReference type="SUPFAM" id="SSF47384">
    <property type="entry name" value="Homodimeric domain of signal transducing histidine kinase"/>
    <property type="match status" value="1"/>
</dbReference>
<protein>
    <recommendedName>
        <fullName evidence="3">histidine kinase</fullName>
        <ecNumber evidence="3">2.7.13.3</ecNumber>
    </recommendedName>
</protein>
<feature type="transmembrane region" description="Helical" evidence="9">
    <location>
        <begin position="12"/>
        <end position="37"/>
    </location>
</feature>
<dbReference type="GO" id="GO:0005886">
    <property type="term" value="C:plasma membrane"/>
    <property type="evidence" value="ECO:0007669"/>
    <property type="project" value="UniProtKB-SubCell"/>
</dbReference>
<evidence type="ECO:0000256" key="7">
    <source>
        <dbReference type="ARBA" id="ARBA00023012"/>
    </source>
</evidence>
<feature type="modified residue" description="4-aspartylphosphate" evidence="8">
    <location>
        <position position="835"/>
    </location>
</feature>
<evidence type="ECO:0000313" key="13">
    <source>
        <dbReference type="EMBL" id="RNM41887.1"/>
    </source>
</evidence>
<dbReference type="SMART" id="SM00448">
    <property type="entry name" value="REC"/>
    <property type="match status" value="1"/>
</dbReference>
<comment type="caution">
    <text evidence="13">The sequence shown here is derived from an EMBL/GenBank/DDBJ whole genome shotgun (WGS) entry which is preliminary data.</text>
</comment>
<dbReference type="Pfam" id="PF00072">
    <property type="entry name" value="Response_reg"/>
    <property type="match status" value="1"/>
</dbReference>
<evidence type="ECO:0000259" key="10">
    <source>
        <dbReference type="PROSITE" id="PS50109"/>
    </source>
</evidence>
<dbReference type="InterPro" id="IPR011006">
    <property type="entry name" value="CheY-like_superfamily"/>
</dbReference>
<dbReference type="InterPro" id="IPR001789">
    <property type="entry name" value="Sig_transdc_resp-reg_receiver"/>
</dbReference>
<dbReference type="PROSITE" id="PS50110">
    <property type="entry name" value="RESPONSE_REGULATORY"/>
    <property type="match status" value="1"/>
</dbReference>
<dbReference type="PANTHER" id="PTHR43047:SF64">
    <property type="entry name" value="HISTIDINE KINASE CONTAINING CHEY-HOMOLOGOUS RECEIVER DOMAIN AND PAS DOMAIN-RELATED"/>
    <property type="match status" value="1"/>
</dbReference>
<dbReference type="Pfam" id="PF00512">
    <property type="entry name" value="HisKA"/>
    <property type="match status" value="1"/>
</dbReference>
<dbReference type="SUPFAM" id="SSF55785">
    <property type="entry name" value="PYP-like sensor domain (PAS domain)"/>
    <property type="match status" value="1"/>
</dbReference>
<dbReference type="Gene3D" id="3.30.565.10">
    <property type="entry name" value="Histidine kinase-like ATPase, C-terminal domain"/>
    <property type="match status" value="1"/>
</dbReference>
<comment type="catalytic activity">
    <reaction evidence="1">
        <text>ATP + protein L-histidine = ADP + protein N-phospho-L-histidine.</text>
        <dbReference type="EC" id="2.7.13.3"/>
    </reaction>
</comment>
<dbReference type="RefSeq" id="WP_114547001.1">
    <property type="nucleotide sequence ID" value="NZ_PPTT01000022.1"/>
</dbReference>
<evidence type="ECO:0000256" key="8">
    <source>
        <dbReference type="PROSITE-ProRule" id="PRU00169"/>
    </source>
</evidence>
<keyword evidence="5" id="KW-0808">Transferase</keyword>
<dbReference type="InterPro" id="IPR003661">
    <property type="entry name" value="HisK_dim/P_dom"/>
</dbReference>
<dbReference type="CDD" id="cd00075">
    <property type="entry name" value="HATPase"/>
    <property type="match status" value="1"/>
</dbReference>
<dbReference type="AlphaFoldDB" id="A0A3N0IY39"/>
<dbReference type="EC" id="2.7.13.3" evidence="3"/>
<dbReference type="PRINTS" id="PR00344">
    <property type="entry name" value="BCTRLSENSOR"/>
</dbReference>
<gene>
    <name evidence="12" type="ORF">C1876_12215</name>
    <name evidence="13" type="ORF">DMP09_07575</name>
</gene>
<dbReference type="Proteomes" id="UP000253817">
    <property type="component" value="Unassembled WGS sequence"/>
</dbReference>
<evidence type="ECO:0000256" key="2">
    <source>
        <dbReference type="ARBA" id="ARBA00004236"/>
    </source>
</evidence>
<evidence type="ECO:0000313" key="14">
    <source>
        <dbReference type="Proteomes" id="UP000253817"/>
    </source>
</evidence>
<keyword evidence="14" id="KW-1185">Reference proteome</keyword>
<dbReference type="PANTHER" id="PTHR43047">
    <property type="entry name" value="TWO-COMPONENT HISTIDINE PROTEIN KINASE"/>
    <property type="match status" value="1"/>
</dbReference>
<sequence>MRAVNRDKQKRRIAATIAIVAVVAAVVTTVLGLTSFIDQKLNQSAEQQVVTFTEQTAANVADRMFMSQNALAAFTVQTDDPDLIVPALKSFEEENRFENAAFVNMAGEGRRSDGSSFSVSDLTQPETALSAEGRSYSDTFVNENGSRVRLAQTPLYIDGQQVGALYVQIPLSLFSMPRQLDMFDGRGYFMLFVGGTGEVLVPPTDDTKTPVSVGTSLYTFLDEASHFSQGNVTDFGVTADMALQVMQSRPDNDLSSLKDVVANGQVGLITLPVDGKASYVCVAPVGEGYWYVCNVVPVENVLAEAAVVTTTFEAVFAIIFACLVVVALLMFGAYRRRLREQNVAMMEQLYEAMSDSIEMAVNLYSPADHKVTPIVAKAVKIIGYRLDDFLKNEQLADVIRLSPEGVSLFNRIRAGEVTGFEQGEFSFRSKQTGKECWAAYSVKPLEYDGKPQLLVVMRDVTASKEIQLSMKDAMDVAEAANAAKSEFLSRMSHEIRTPMNVIIGMLQIARGSVDDSEKVEVSLAKIGNASDHLLGLINDVLDISKIENGKMTLASEPFRLSYLLSHVITAIRMQCEQRDQEFSVVIPSCAEAVFVGDPVRLKQLLLNLLTNAVKYTPRGGHIRFETSVGTGAAMGYRRVTFVVSDDGIGMSEEFKERIFEPFTMEGRSREQGTGLGMPIVKNIVTMMAGDISVESSMGHGTTFTVSFNLRIALEAERIVFEEEEDVEGDIETVAAESSALAAMAAEMHADEARGRRSKPVSAYASAMPGAPRALDRTEFEGLRVLLAEDNDLNAEIACELLSEAGLVVERACDGAEACALFEASPVGHFEAILMDVQMPNMNGYDATRHIRALEREDARVVPIIAMSANAFAEDVSASLASGMDAHLSKPIDMRRVLATIIKFVRKRYGVGEGEGAGADTTGDGAGGGVPS</sequence>
<feature type="domain" description="Histidine kinase" evidence="10">
    <location>
        <begin position="490"/>
        <end position="711"/>
    </location>
</feature>
<dbReference type="CDD" id="cd17546">
    <property type="entry name" value="REC_hyHK_CKI1_RcsC-like"/>
    <property type="match status" value="1"/>
</dbReference>
<dbReference type="OrthoDB" id="3170569at2"/>
<evidence type="ECO:0000256" key="1">
    <source>
        <dbReference type="ARBA" id="ARBA00000085"/>
    </source>
</evidence>
<dbReference type="Pfam" id="PF02518">
    <property type="entry name" value="HATPase_c"/>
    <property type="match status" value="1"/>
</dbReference>
<evidence type="ECO:0000256" key="3">
    <source>
        <dbReference type="ARBA" id="ARBA00012438"/>
    </source>
</evidence>
<dbReference type="EMBL" id="QICC01000024">
    <property type="protein sequence ID" value="RNM41887.1"/>
    <property type="molecule type" value="Genomic_DNA"/>
</dbReference>
<dbReference type="Gene3D" id="3.40.50.2300">
    <property type="match status" value="1"/>
</dbReference>
<evidence type="ECO:0000256" key="4">
    <source>
        <dbReference type="ARBA" id="ARBA00022553"/>
    </source>
</evidence>
<reference evidence="15" key="2">
    <citation type="submission" date="2018-05" db="EMBL/GenBank/DDBJ databases">
        <title>Genome Sequencing of selected type strains of the family Eggerthellaceae.</title>
        <authorList>
            <person name="Danylec N."/>
            <person name="Stoll D.A."/>
            <person name="Doetsch A."/>
            <person name="Huch M."/>
        </authorList>
    </citation>
    <scope>NUCLEOTIDE SEQUENCE [LARGE SCALE GENOMIC DNA]</scope>
    <source>
        <strain evidence="15">DSM 16107</strain>
    </source>
</reference>
<dbReference type="SUPFAM" id="SSF52172">
    <property type="entry name" value="CheY-like"/>
    <property type="match status" value="1"/>
</dbReference>
<keyword evidence="9" id="KW-0812">Transmembrane</keyword>
<name>A0A3N0IY39_9ACTN</name>
<dbReference type="Proteomes" id="UP000270112">
    <property type="component" value="Unassembled WGS sequence"/>
</dbReference>
<keyword evidence="4 8" id="KW-0597">Phosphoprotein</keyword>
<dbReference type="InterPro" id="IPR036097">
    <property type="entry name" value="HisK_dim/P_sf"/>
</dbReference>
<organism evidence="13 15">
    <name type="scientific">Eggerthella sinensis</name>
    <dbReference type="NCBI Taxonomy" id="242230"/>
    <lineage>
        <taxon>Bacteria</taxon>
        <taxon>Bacillati</taxon>
        <taxon>Actinomycetota</taxon>
        <taxon>Coriobacteriia</taxon>
        <taxon>Eggerthellales</taxon>
        <taxon>Eggerthellaceae</taxon>
        <taxon>Eggerthella</taxon>
    </lineage>
</organism>
<reference evidence="13" key="3">
    <citation type="journal article" date="2019" name="Microbiol. Resour. Announc.">
        <title>Draft Genome Sequences of Type Strains of Gordonibacter faecihominis, Paraeggerthella hongkongensis, Parvibacter caecicola,Slackia equolifaciens, Slackia faecicanis, and Slackia isoflavoniconvertens.</title>
        <authorList>
            <person name="Danylec N."/>
            <person name="Stoll D.A."/>
            <person name="Dotsch A."/>
            <person name="Huch M."/>
        </authorList>
    </citation>
    <scope>NUCLEOTIDE SEQUENCE</scope>
    <source>
        <strain evidence="13">DSM 16107</strain>
    </source>
</reference>
<reference evidence="12 14" key="1">
    <citation type="journal article" date="2018" name="Elife">
        <title>Discovery and characterization of a prevalent human gut bacterial enzyme sufficient for the inactivation of a family of plant toxins.</title>
        <authorList>
            <person name="Koppel N."/>
            <person name="Bisanz J.E."/>
            <person name="Pandelia M.E."/>
            <person name="Turnbaugh P.J."/>
            <person name="Balskus E.P."/>
        </authorList>
    </citation>
    <scope>NUCLEOTIDE SEQUENCE [LARGE SCALE GENOMIC DNA]</scope>
    <source>
        <strain evidence="12 14">DSM 16107</strain>
    </source>
</reference>
<dbReference type="SUPFAM" id="SSF55874">
    <property type="entry name" value="ATPase domain of HSP90 chaperone/DNA topoisomerase II/histidine kinase"/>
    <property type="match status" value="1"/>
</dbReference>
<dbReference type="PROSITE" id="PS50109">
    <property type="entry name" value="HIS_KIN"/>
    <property type="match status" value="1"/>
</dbReference>
<dbReference type="SMART" id="SM00388">
    <property type="entry name" value="HisKA"/>
    <property type="match status" value="1"/>
</dbReference>
<dbReference type="InterPro" id="IPR035965">
    <property type="entry name" value="PAS-like_dom_sf"/>
</dbReference>
<proteinExistence type="predicted"/>
<accession>A0A3N0IY39</accession>
<dbReference type="InterPro" id="IPR004358">
    <property type="entry name" value="Sig_transdc_His_kin-like_C"/>
</dbReference>
<keyword evidence="9" id="KW-1133">Transmembrane helix</keyword>
<keyword evidence="9" id="KW-0472">Membrane</keyword>
<comment type="subcellular location">
    <subcellularLocation>
        <location evidence="2">Cell membrane</location>
    </subcellularLocation>
</comment>
<dbReference type="InterPro" id="IPR005467">
    <property type="entry name" value="His_kinase_dom"/>
</dbReference>
<evidence type="ECO:0000313" key="15">
    <source>
        <dbReference type="Proteomes" id="UP000270112"/>
    </source>
</evidence>
<feature type="domain" description="Response regulatory" evidence="11">
    <location>
        <begin position="783"/>
        <end position="904"/>
    </location>
</feature>
<dbReference type="GO" id="GO:0000155">
    <property type="term" value="F:phosphorelay sensor kinase activity"/>
    <property type="evidence" value="ECO:0007669"/>
    <property type="project" value="InterPro"/>
</dbReference>
<evidence type="ECO:0000259" key="11">
    <source>
        <dbReference type="PROSITE" id="PS50110"/>
    </source>
</evidence>
<evidence type="ECO:0000256" key="5">
    <source>
        <dbReference type="ARBA" id="ARBA00022679"/>
    </source>
</evidence>
<dbReference type="EMBL" id="PPTT01000022">
    <property type="protein sequence ID" value="RDB67704.1"/>
    <property type="molecule type" value="Genomic_DNA"/>
</dbReference>
<dbReference type="Gene3D" id="1.10.287.130">
    <property type="match status" value="1"/>
</dbReference>
<evidence type="ECO:0000313" key="12">
    <source>
        <dbReference type="EMBL" id="RDB67704.1"/>
    </source>
</evidence>